<evidence type="ECO:0000313" key="9">
    <source>
        <dbReference type="EMBL" id="CAG2062794.1"/>
    </source>
</evidence>
<keyword evidence="6" id="KW-0472">Membrane</keyword>
<dbReference type="EMBL" id="CAJPIN010022289">
    <property type="protein sequence ID" value="CAG2062794.1"/>
    <property type="molecule type" value="Genomic_DNA"/>
</dbReference>
<feature type="region of interest" description="Disordered" evidence="8">
    <location>
        <begin position="39"/>
        <end position="102"/>
    </location>
</feature>
<feature type="compositionally biased region" description="Basic and acidic residues" evidence="8">
    <location>
        <begin position="86"/>
        <end position="96"/>
    </location>
</feature>
<sequence length="151" mass="16961">MMLIEGVVSMLSWQRKQQEVAKENEFYMQLLQQALPLEQPTSPTQPATTHNTSPEKSRGETTLSNGAVPSGALTPHPTAGKNNHRKSLDKGEDGKAAKYSHSNGSVHTELDFIQRLRFDWFSRAEDFGRSRQSRDKLNFSRTTCANEAEIL</sequence>
<keyword evidence="4" id="KW-0256">Endoplasmic reticulum</keyword>
<comment type="caution">
    <text evidence="9">The sequence shown here is derived from an EMBL/GenBank/DDBJ whole genome shotgun (WGS) entry which is preliminary data.</text>
</comment>
<accession>A0ABN7P4K2</accession>
<proteinExistence type="predicted"/>
<dbReference type="Pfam" id="PF09726">
    <property type="entry name" value="Macoilin"/>
    <property type="match status" value="1"/>
</dbReference>
<evidence type="ECO:0000256" key="5">
    <source>
        <dbReference type="ARBA" id="ARBA00022989"/>
    </source>
</evidence>
<keyword evidence="3" id="KW-0812">Transmembrane</keyword>
<comment type="subcellular location">
    <subcellularLocation>
        <location evidence="1">Nucleus membrane</location>
        <topology evidence="1">Multi-pass membrane protein</topology>
    </subcellularLocation>
    <subcellularLocation>
        <location evidence="2">Rough endoplasmic reticulum membrane</location>
        <topology evidence="2">Multi-pass membrane protein</topology>
    </subcellularLocation>
</comment>
<reference evidence="9" key="1">
    <citation type="submission" date="2021-03" db="EMBL/GenBank/DDBJ databases">
        <authorList>
            <person name="Tran Van P."/>
        </authorList>
    </citation>
    <scope>NUCLEOTIDE SEQUENCE</scope>
</reference>
<gene>
    <name evidence="9" type="ORF">TPAB3V08_LOCUS9742</name>
</gene>
<keyword evidence="7" id="KW-0539">Nucleus</keyword>
<evidence type="ECO:0000256" key="3">
    <source>
        <dbReference type="ARBA" id="ARBA00022692"/>
    </source>
</evidence>
<evidence type="ECO:0000313" key="10">
    <source>
        <dbReference type="Proteomes" id="UP001153148"/>
    </source>
</evidence>
<evidence type="ECO:0000256" key="2">
    <source>
        <dbReference type="ARBA" id="ARBA00004269"/>
    </source>
</evidence>
<name>A0ABN7P4K2_TIMPD</name>
<evidence type="ECO:0000256" key="6">
    <source>
        <dbReference type="ARBA" id="ARBA00023136"/>
    </source>
</evidence>
<evidence type="ECO:0000256" key="8">
    <source>
        <dbReference type="SAM" id="MobiDB-lite"/>
    </source>
</evidence>
<evidence type="ECO:0000256" key="4">
    <source>
        <dbReference type="ARBA" id="ARBA00022824"/>
    </source>
</evidence>
<protein>
    <submittedName>
        <fullName evidence="9">Uncharacterized protein</fullName>
    </submittedName>
</protein>
<keyword evidence="10" id="KW-1185">Reference proteome</keyword>
<organism evidence="9 10">
    <name type="scientific">Timema podura</name>
    <name type="common">Walking stick</name>
    <dbReference type="NCBI Taxonomy" id="61482"/>
    <lineage>
        <taxon>Eukaryota</taxon>
        <taxon>Metazoa</taxon>
        <taxon>Ecdysozoa</taxon>
        <taxon>Arthropoda</taxon>
        <taxon>Hexapoda</taxon>
        <taxon>Insecta</taxon>
        <taxon>Pterygota</taxon>
        <taxon>Neoptera</taxon>
        <taxon>Polyneoptera</taxon>
        <taxon>Phasmatodea</taxon>
        <taxon>Timematodea</taxon>
        <taxon>Timematoidea</taxon>
        <taxon>Timematidae</taxon>
        <taxon>Timema</taxon>
    </lineage>
</organism>
<evidence type="ECO:0000256" key="7">
    <source>
        <dbReference type="ARBA" id="ARBA00023242"/>
    </source>
</evidence>
<feature type="compositionally biased region" description="Polar residues" evidence="8">
    <location>
        <begin position="41"/>
        <end position="52"/>
    </location>
</feature>
<evidence type="ECO:0000256" key="1">
    <source>
        <dbReference type="ARBA" id="ARBA00004232"/>
    </source>
</evidence>
<keyword evidence="5" id="KW-1133">Transmembrane helix</keyword>
<dbReference type="InterPro" id="IPR019130">
    <property type="entry name" value="Macoilin"/>
</dbReference>
<dbReference type="Proteomes" id="UP001153148">
    <property type="component" value="Unassembled WGS sequence"/>
</dbReference>